<dbReference type="Proteomes" id="UP000215355">
    <property type="component" value="Chromosome 1"/>
</dbReference>
<dbReference type="RefSeq" id="WP_093098033.1">
    <property type="nucleotide sequence ID" value="NZ_FNGK01000002.1"/>
</dbReference>
<evidence type="ECO:0000313" key="1">
    <source>
        <dbReference type="EMBL" id="SNV53332.1"/>
    </source>
</evidence>
<protein>
    <submittedName>
        <fullName evidence="1">Uncharacterized protein</fullName>
    </submittedName>
</protein>
<gene>
    <name evidence="1" type="ORF">SAMEA4412673_02851</name>
</gene>
<proteinExistence type="predicted"/>
<dbReference type="EMBL" id="LT906468">
    <property type="protein sequence ID" value="SNV53332.1"/>
    <property type="molecule type" value="Genomic_DNA"/>
</dbReference>
<dbReference type="KEGG" id="smiz:4412673_02851"/>
<organism evidence="1 2">
    <name type="scientific">Sphingobacterium mizutaii</name>
    <dbReference type="NCBI Taxonomy" id="1010"/>
    <lineage>
        <taxon>Bacteria</taxon>
        <taxon>Pseudomonadati</taxon>
        <taxon>Bacteroidota</taxon>
        <taxon>Sphingobacteriia</taxon>
        <taxon>Sphingobacteriales</taxon>
        <taxon>Sphingobacteriaceae</taxon>
        <taxon>Sphingobacterium</taxon>
    </lineage>
</organism>
<reference evidence="1 2" key="1">
    <citation type="submission" date="2017-06" db="EMBL/GenBank/DDBJ databases">
        <authorList>
            <consortium name="Pathogen Informatics"/>
        </authorList>
    </citation>
    <scope>NUCLEOTIDE SEQUENCE [LARGE SCALE GENOMIC DNA]</scope>
    <source>
        <strain evidence="1 2">NCTC12149</strain>
    </source>
</reference>
<name>A0AAJ4XE84_9SPHI</name>
<sequence>MLTETQQDMINGDFEKFFKDLKSKGKTLDFELFGDYAASILNFYVGSSLLTNQEKAESALLLVRLFNAGLGNVISAADQQEIATVIQQDPTLNYSIIQPVFDL</sequence>
<accession>A0AAJ4XE84</accession>
<evidence type="ECO:0000313" key="2">
    <source>
        <dbReference type="Proteomes" id="UP000215355"/>
    </source>
</evidence>
<dbReference type="AlphaFoldDB" id="A0AAJ4XE84"/>